<dbReference type="InterPro" id="IPR013785">
    <property type="entry name" value="Aldolase_TIM"/>
</dbReference>
<sequence length="346" mass="38990">MTPALPVKPIDTEKFAERLRARAINVQERKILISRLSGSDQEVDLTAPTNCDGYGRIRHFKFQTSENWPPNPLPIIPACSALGIVEPPAMMTAQVFQNAACAWRCWYCFVPDALLKADLARSSWFSADELVKLYAEIPERPTVIDLSGGSPDLVPEWTPWMMRALKDRGLDQSTYLWTDDNLSTTYLFDKLTTDDLALLRSYRNYGRVCCFKGFDPYSFAFNTKAAESDFANQFAIMRRLLDLGLDLYGYVTLTSPRGQGVAAGVRSLVDRLQELDPHLPLRTIPLEIRVFSPVGARLAANDERQISLAVQQDAIAAWNEEIEKRFNVEMRALPIASVPLEIRGVR</sequence>
<proteinExistence type="predicted"/>
<protein>
    <submittedName>
        <fullName evidence="6">Radical SAM protein</fullName>
    </submittedName>
</protein>
<dbReference type="EMBL" id="JARFYN010000045">
    <property type="protein sequence ID" value="MDL2409174.1"/>
    <property type="molecule type" value="Genomic_DNA"/>
</dbReference>
<name>A0ABT7KPJ4_9HYPH</name>
<evidence type="ECO:0000256" key="4">
    <source>
        <dbReference type="ARBA" id="ARBA00023004"/>
    </source>
</evidence>
<comment type="caution">
    <text evidence="6">The sequence shown here is derived from an EMBL/GenBank/DDBJ whole genome shotgun (WGS) entry which is preliminary data.</text>
</comment>
<dbReference type="SFLD" id="SFLDS00029">
    <property type="entry name" value="Radical_SAM"/>
    <property type="match status" value="1"/>
</dbReference>
<comment type="cofactor">
    <cofactor evidence="1">
        <name>[4Fe-4S] cluster</name>
        <dbReference type="ChEBI" id="CHEBI:49883"/>
    </cofactor>
</comment>
<dbReference type="Gene3D" id="3.20.20.70">
    <property type="entry name" value="Aldolase class I"/>
    <property type="match status" value="1"/>
</dbReference>
<reference evidence="6" key="1">
    <citation type="submission" date="2023-06" db="EMBL/GenBank/DDBJ databases">
        <title>Phylogenetic Diversity of Rhizobium strains.</title>
        <authorList>
            <person name="Moura F.T."/>
            <person name="Helene L.C.F."/>
            <person name="Hungria M."/>
        </authorList>
    </citation>
    <scope>NUCLEOTIDE SEQUENCE</scope>
    <source>
        <strain evidence="6">CCGE524</strain>
    </source>
</reference>
<gene>
    <name evidence="6" type="ORF">PY650_26775</name>
</gene>
<dbReference type="Proteomes" id="UP001172630">
    <property type="component" value="Unassembled WGS sequence"/>
</dbReference>
<organism evidence="6 7">
    <name type="scientific">Rhizobium calliandrae</name>
    <dbReference type="NCBI Taxonomy" id="1312182"/>
    <lineage>
        <taxon>Bacteria</taxon>
        <taxon>Pseudomonadati</taxon>
        <taxon>Pseudomonadota</taxon>
        <taxon>Alphaproteobacteria</taxon>
        <taxon>Hyphomicrobiales</taxon>
        <taxon>Rhizobiaceae</taxon>
        <taxon>Rhizobium/Agrobacterium group</taxon>
        <taxon>Rhizobium</taxon>
    </lineage>
</organism>
<dbReference type="RefSeq" id="WP_285882617.1">
    <property type="nucleotide sequence ID" value="NZ_JARFYN010000045.1"/>
</dbReference>
<evidence type="ECO:0000313" key="6">
    <source>
        <dbReference type="EMBL" id="MDL2409174.1"/>
    </source>
</evidence>
<evidence type="ECO:0000313" key="7">
    <source>
        <dbReference type="Proteomes" id="UP001172630"/>
    </source>
</evidence>
<dbReference type="SUPFAM" id="SSF102114">
    <property type="entry name" value="Radical SAM enzymes"/>
    <property type="match status" value="1"/>
</dbReference>
<keyword evidence="3" id="KW-0479">Metal-binding</keyword>
<dbReference type="InterPro" id="IPR058240">
    <property type="entry name" value="rSAM_sf"/>
</dbReference>
<keyword evidence="5" id="KW-0411">Iron-sulfur</keyword>
<accession>A0ABT7KPJ4</accession>
<keyword evidence="4" id="KW-0408">Iron</keyword>
<evidence type="ECO:0000256" key="1">
    <source>
        <dbReference type="ARBA" id="ARBA00001966"/>
    </source>
</evidence>
<evidence type="ECO:0000256" key="2">
    <source>
        <dbReference type="ARBA" id="ARBA00022691"/>
    </source>
</evidence>
<keyword evidence="7" id="KW-1185">Reference proteome</keyword>
<evidence type="ECO:0000256" key="5">
    <source>
        <dbReference type="ARBA" id="ARBA00023014"/>
    </source>
</evidence>
<evidence type="ECO:0000256" key="3">
    <source>
        <dbReference type="ARBA" id="ARBA00022723"/>
    </source>
</evidence>
<dbReference type="InterPro" id="IPR007197">
    <property type="entry name" value="rSAM"/>
</dbReference>
<keyword evidence="2" id="KW-0949">S-adenosyl-L-methionine</keyword>